<gene>
    <name evidence="3" type="ordered locus">Spiaf_2504</name>
</gene>
<protein>
    <submittedName>
        <fullName evidence="3">Uncharacterized protein</fullName>
    </submittedName>
</protein>
<proteinExistence type="predicted"/>
<accession>H9ULZ1</accession>
<dbReference type="KEGG" id="sfc:Spiaf_2504"/>
<evidence type="ECO:0000256" key="1">
    <source>
        <dbReference type="SAM" id="MobiDB-lite"/>
    </source>
</evidence>
<dbReference type="AlphaFoldDB" id="H9ULZ1"/>
<keyword evidence="2" id="KW-1133">Transmembrane helix</keyword>
<sequence>MKFGKYVQNSSIWHRVRNLPIIKRLVGNSLTTADIMGLFLQQFNDLSITIESHLRYEKDFSGEASLSQGIRDPYSPAVYARKLLEICDSVTKSAGSNPVDANGQPIDVHWIVLSQILYPASQPIQARLKQDLRNELAAHLLILLWHRSAIPFGRFIRHYYEAVYKSPMEITSQIVPDELIRLFRSVTQIADTIMAEQTDKPGSPAKEADATEKPVSGSQVSSSFILDTVAGKYGLTDHTAAARFASGNFWSKAFLMLWLVLVLTAGILLTFPFLVEIMPSELSAPKLFVMNEAQLQLLLPAVLLLAPIALLQASFLGARRARRRSLVLLLQSLFASRILTAQETHAYFIYQFGQKTARALLKRL</sequence>
<keyword evidence="2" id="KW-0812">Transmembrane</keyword>
<feature type="transmembrane region" description="Helical" evidence="2">
    <location>
        <begin position="295"/>
        <end position="316"/>
    </location>
</feature>
<dbReference type="HOGENOM" id="CLU_760554_0_0_12"/>
<evidence type="ECO:0000256" key="2">
    <source>
        <dbReference type="SAM" id="Phobius"/>
    </source>
</evidence>
<feature type="transmembrane region" description="Helical" evidence="2">
    <location>
        <begin position="253"/>
        <end position="275"/>
    </location>
</feature>
<dbReference type="EMBL" id="CP003282">
    <property type="protein sequence ID" value="AFG38534.1"/>
    <property type="molecule type" value="Genomic_DNA"/>
</dbReference>
<keyword evidence="2" id="KW-0472">Membrane</keyword>
<reference evidence="4" key="1">
    <citation type="journal article" date="2013" name="Stand. Genomic Sci.">
        <title>Complete genome sequence of the halophilic bacterium Spirochaeta africana type strain (Z-7692(T)) from the alkaline Lake Magadi in the East African Rift.</title>
        <authorList>
            <person name="Liolos K."/>
            <person name="Abt B."/>
            <person name="Scheuner C."/>
            <person name="Teshima H."/>
            <person name="Held B."/>
            <person name="Lapidus A."/>
            <person name="Nolan M."/>
            <person name="Lucas S."/>
            <person name="Deshpande S."/>
            <person name="Cheng J.F."/>
            <person name="Tapia R."/>
            <person name="Goodwin L.A."/>
            <person name="Pitluck S."/>
            <person name="Pagani I."/>
            <person name="Ivanova N."/>
            <person name="Mavromatis K."/>
            <person name="Mikhailova N."/>
            <person name="Huntemann M."/>
            <person name="Pati A."/>
            <person name="Chen A."/>
            <person name="Palaniappan K."/>
            <person name="Land M."/>
            <person name="Rohde M."/>
            <person name="Tindall B.J."/>
            <person name="Detter J.C."/>
            <person name="Goker M."/>
            <person name="Bristow J."/>
            <person name="Eisen J.A."/>
            <person name="Markowitz V."/>
            <person name="Hugenholtz P."/>
            <person name="Woyke T."/>
            <person name="Klenk H.P."/>
            <person name="Kyrpides N.C."/>
        </authorList>
    </citation>
    <scope>NUCLEOTIDE SEQUENCE</scope>
    <source>
        <strain evidence="4">ATCC 700263 / DSM 8902 / Z-7692</strain>
    </source>
</reference>
<dbReference type="PATRIC" id="fig|889378.3.peg.2480"/>
<name>H9ULZ1_SPIAZ</name>
<feature type="region of interest" description="Disordered" evidence="1">
    <location>
        <begin position="196"/>
        <end position="216"/>
    </location>
</feature>
<keyword evidence="4" id="KW-1185">Reference proteome</keyword>
<organism evidence="3 4">
    <name type="scientific">Spirochaeta africana (strain ATCC 700263 / DSM 8902 / Z-7692)</name>
    <dbReference type="NCBI Taxonomy" id="889378"/>
    <lineage>
        <taxon>Bacteria</taxon>
        <taxon>Pseudomonadati</taxon>
        <taxon>Spirochaetota</taxon>
        <taxon>Spirochaetia</taxon>
        <taxon>Spirochaetales</taxon>
        <taxon>Spirochaetaceae</taxon>
        <taxon>Spirochaeta</taxon>
    </lineage>
</organism>
<evidence type="ECO:0000313" key="4">
    <source>
        <dbReference type="Proteomes" id="UP000007383"/>
    </source>
</evidence>
<evidence type="ECO:0000313" key="3">
    <source>
        <dbReference type="EMBL" id="AFG38534.1"/>
    </source>
</evidence>
<dbReference type="Proteomes" id="UP000007383">
    <property type="component" value="Chromosome"/>
</dbReference>
<dbReference type="RefSeq" id="WP_014456516.1">
    <property type="nucleotide sequence ID" value="NC_017098.1"/>
</dbReference>